<feature type="signal peptide" evidence="1">
    <location>
        <begin position="1"/>
        <end position="32"/>
    </location>
</feature>
<reference evidence="2" key="1">
    <citation type="submission" date="2014-02" db="EMBL/GenBank/DDBJ databases">
        <title>Expanding our view of genomic diversity in Candidatus Accumulibacter clades.</title>
        <authorList>
            <person name="Skennerton C.T."/>
            <person name="Barr J.J."/>
            <person name="Slater F.R."/>
            <person name="Bond P.L."/>
            <person name="Tyson G.W."/>
        </authorList>
    </citation>
    <scope>NUCLEOTIDE SEQUENCE [LARGE SCALE GENOMIC DNA]</scope>
</reference>
<comment type="caution">
    <text evidence="2">The sequence shown here is derived from an EMBL/GenBank/DDBJ whole genome shotgun (WGS) entry which is preliminary data.</text>
</comment>
<evidence type="ECO:0000256" key="1">
    <source>
        <dbReference type="SAM" id="SignalP"/>
    </source>
</evidence>
<sequence length="217" mass="22479">MNANKFFKSWCAVVSRLAQGLLLSLIASNAHALVVTIDANQSMVTFSGSQQIICDVSGNCGQPPPQTFALSGSFDVVFESQSFPVSFFPLQLIDVDLVRFDSPVVDAGGGAALGFSLPRHFGIVSGQSFASNGNPCELHFAGGCSAFGSNGEFSGEFDGVTLLVSGHGPSSFGSVQSYRYDIVAHAAAPTSVSEPGVLACLALGVIGLAAIRRQRLA</sequence>
<name>A0A011Q8V4_ACCRE</name>
<evidence type="ECO:0000313" key="2">
    <source>
        <dbReference type="EMBL" id="EXI85657.1"/>
    </source>
</evidence>
<feature type="chain" id="PRO_5001461610" description="PEP-CTERM protein-sorting domain-containing protein" evidence="1">
    <location>
        <begin position="33"/>
        <end position="217"/>
    </location>
</feature>
<keyword evidence="1" id="KW-0732">Signal</keyword>
<gene>
    <name evidence="2" type="ORF">AW11_03409</name>
</gene>
<dbReference type="PATRIC" id="fig|1454004.3.peg.3511"/>
<proteinExistence type="predicted"/>
<dbReference type="AlphaFoldDB" id="A0A011Q8V4"/>
<keyword evidence="3" id="KW-1185">Reference proteome</keyword>
<dbReference type="Proteomes" id="UP000022141">
    <property type="component" value="Unassembled WGS sequence"/>
</dbReference>
<accession>A0A011Q8V4</accession>
<evidence type="ECO:0000313" key="3">
    <source>
        <dbReference type="Proteomes" id="UP000022141"/>
    </source>
</evidence>
<organism evidence="2 3">
    <name type="scientific">Accumulibacter regalis</name>
    <dbReference type="NCBI Taxonomy" id="522306"/>
    <lineage>
        <taxon>Bacteria</taxon>
        <taxon>Pseudomonadati</taxon>
        <taxon>Pseudomonadota</taxon>
        <taxon>Betaproteobacteria</taxon>
        <taxon>Candidatus Accumulibacter</taxon>
    </lineage>
</organism>
<protein>
    <recommendedName>
        <fullName evidence="4">PEP-CTERM protein-sorting domain-containing protein</fullName>
    </recommendedName>
</protein>
<dbReference type="EMBL" id="JEMY01000052">
    <property type="protein sequence ID" value="EXI85657.1"/>
    <property type="molecule type" value="Genomic_DNA"/>
</dbReference>
<evidence type="ECO:0008006" key="4">
    <source>
        <dbReference type="Google" id="ProtNLM"/>
    </source>
</evidence>
<dbReference type="eggNOG" id="ENOG5033KRY">
    <property type="taxonomic scope" value="Bacteria"/>
</dbReference>